<name>A0A0S2HXA9_9BACT</name>
<dbReference type="InterPro" id="IPR023408">
    <property type="entry name" value="MscS_beta-dom_sf"/>
</dbReference>
<sequence length="305" mass="35605">MEELFEFVKSYTGISIPLQIKIYKTIITAFVIWVISRISIGLVHKWIDDLKKQYRLRKIIKRVSFIIFILLVADLWLVKFDSLATFFGLVSAGLAIALKDPITDLAGWLFIIWRKPFELSDRVEVGEHKGDVIDIRLFQFTLIEIGNWVGADQSTGRVIHIPNASVFSHKLANYTTGFQYIWDEISVLVTFESDWEKAKAIIHEVTTYHTAKDVEHAQREIKHAAKKYLIFYKNLSPKVYTSVEESGVLLSARYLVISKERRYMAEQIWEDILRKFKQNDDIDFAYPSIRYYDNRTEGKKPLRAD</sequence>
<keyword evidence="8" id="KW-1185">Reference proteome</keyword>
<dbReference type="SUPFAM" id="SSF50182">
    <property type="entry name" value="Sm-like ribonucleoproteins"/>
    <property type="match status" value="1"/>
</dbReference>
<dbReference type="RefSeq" id="WP_057952193.1">
    <property type="nucleotide sequence ID" value="NZ_CP013118.1"/>
</dbReference>
<dbReference type="GO" id="GO:0016020">
    <property type="term" value="C:membrane"/>
    <property type="evidence" value="ECO:0007669"/>
    <property type="project" value="UniProtKB-SubCell"/>
</dbReference>
<accession>A0A0S2HXA9</accession>
<dbReference type="KEGG" id="blq:L21SP5_01004"/>
<evidence type="ECO:0000259" key="6">
    <source>
        <dbReference type="Pfam" id="PF00924"/>
    </source>
</evidence>
<keyword evidence="3 5" id="KW-1133">Transmembrane helix</keyword>
<evidence type="ECO:0000313" key="7">
    <source>
        <dbReference type="EMBL" id="ALO14671.1"/>
    </source>
</evidence>
<dbReference type="OrthoDB" id="9809206at2"/>
<reference evidence="7 8" key="1">
    <citation type="submission" date="2015-11" db="EMBL/GenBank/DDBJ databases">
        <title>Description and complete genome sequence of a novel strain predominating in hypersaline microbial mats and representing a new family of the Bacteriodetes phylum.</title>
        <authorList>
            <person name="Spring S."/>
            <person name="Bunk B."/>
            <person name="Sproer C."/>
            <person name="Klenk H.-P."/>
        </authorList>
    </citation>
    <scope>NUCLEOTIDE SEQUENCE [LARGE SCALE GENOMIC DNA]</scope>
    <source>
        <strain evidence="7 8">L21-Spi-D4</strain>
    </source>
</reference>
<evidence type="ECO:0000256" key="4">
    <source>
        <dbReference type="ARBA" id="ARBA00023136"/>
    </source>
</evidence>
<evidence type="ECO:0000313" key="8">
    <source>
        <dbReference type="Proteomes" id="UP000064893"/>
    </source>
</evidence>
<evidence type="ECO:0000256" key="5">
    <source>
        <dbReference type="SAM" id="Phobius"/>
    </source>
</evidence>
<dbReference type="STRING" id="1307839.L21SP5_01004"/>
<protein>
    <submittedName>
        <fullName evidence="7">Mechanosensitive channel MscS</fullName>
    </submittedName>
</protein>
<evidence type="ECO:0000256" key="3">
    <source>
        <dbReference type="ARBA" id="ARBA00022989"/>
    </source>
</evidence>
<feature type="transmembrane region" description="Helical" evidence="5">
    <location>
        <begin position="26"/>
        <end position="47"/>
    </location>
</feature>
<proteinExistence type="predicted"/>
<dbReference type="InterPro" id="IPR006685">
    <property type="entry name" value="MscS_channel_2nd"/>
</dbReference>
<feature type="transmembrane region" description="Helical" evidence="5">
    <location>
        <begin position="59"/>
        <end position="78"/>
    </location>
</feature>
<keyword evidence="4 5" id="KW-0472">Membrane</keyword>
<evidence type="ECO:0000256" key="1">
    <source>
        <dbReference type="ARBA" id="ARBA00004370"/>
    </source>
</evidence>
<dbReference type="Gene3D" id="1.10.287.1260">
    <property type="match status" value="1"/>
</dbReference>
<dbReference type="PANTHER" id="PTHR30566">
    <property type="entry name" value="YNAI-RELATED MECHANOSENSITIVE ION CHANNEL"/>
    <property type="match status" value="1"/>
</dbReference>
<dbReference type="Gene3D" id="2.30.30.60">
    <property type="match status" value="1"/>
</dbReference>
<evidence type="ECO:0000256" key="2">
    <source>
        <dbReference type="ARBA" id="ARBA00022692"/>
    </source>
</evidence>
<dbReference type="EMBL" id="CP013118">
    <property type="protein sequence ID" value="ALO14671.1"/>
    <property type="molecule type" value="Genomic_DNA"/>
</dbReference>
<comment type="subcellular location">
    <subcellularLocation>
        <location evidence="1">Membrane</location>
    </subcellularLocation>
</comment>
<dbReference type="Pfam" id="PF00924">
    <property type="entry name" value="MS_channel_2nd"/>
    <property type="match status" value="1"/>
</dbReference>
<dbReference type="AlphaFoldDB" id="A0A0S2HXA9"/>
<dbReference type="GO" id="GO:0008381">
    <property type="term" value="F:mechanosensitive monoatomic ion channel activity"/>
    <property type="evidence" value="ECO:0007669"/>
    <property type="project" value="UniProtKB-ARBA"/>
</dbReference>
<dbReference type="InterPro" id="IPR010920">
    <property type="entry name" value="LSM_dom_sf"/>
</dbReference>
<organism evidence="7 8">
    <name type="scientific">Salinivirga cyanobacteriivorans</name>
    <dbReference type="NCBI Taxonomy" id="1307839"/>
    <lineage>
        <taxon>Bacteria</taxon>
        <taxon>Pseudomonadati</taxon>
        <taxon>Bacteroidota</taxon>
        <taxon>Bacteroidia</taxon>
        <taxon>Bacteroidales</taxon>
        <taxon>Salinivirgaceae</taxon>
        <taxon>Salinivirga</taxon>
    </lineage>
</organism>
<dbReference type="Gene3D" id="3.30.70.100">
    <property type="match status" value="1"/>
</dbReference>
<feature type="domain" description="Mechanosensitive ion channel MscS" evidence="6">
    <location>
        <begin position="100"/>
        <end position="175"/>
    </location>
</feature>
<dbReference type="PANTHER" id="PTHR30566:SF5">
    <property type="entry name" value="MECHANOSENSITIVE ION CHANNEL PROTEIN 1, MITOCHONDRIAL-RELATED"/>
    <property type="match status" value="1"/>
</dbReference>
<gene>
    <name evidence="7" type="ORF">L21SP5_01004</name>
</gene>
<keyword evidence="2 5" id="KW-0812">Transmembrane</keyword>
<dbReference type="Proteomes" id="UP000064893">
    <property type="component" value="Chromosome"/>
</dbReference>